<evidence type="ECO:0000313" key="1">
    <source>
        <dbReference type="EMBL" id="KAK3076799.1"/>
    </source>
</evidence>
<feature type="non-terminal residue" evidence="1">
    <location>
        <position position="1"/>
    </location>
</feature>
<organism evidence="1 2">
    <name type="scientific">Coniosporium uncinatum</name>
    <dbReference type="NCBI Taxonomy" id="93489"/>
    <lineage>
        <taxon>Eukaryota</taxon>
        <taxon>Fungi</taxon>
        <taxon>Dikarya</taxon>
        <taxon>Ascomycota</taxon>
        <taxon>Pezizomycotina</taxon>
        <taxon>Dothideomycetes</taxon>
        <taxon>Dothideomycetes incertae sedis</taxon>
        <taxon>Coniosporium</taxon>
    </lineage>
</organism>
<name>A0ACC3DJT0_9PEZI</name>
<protein>
    <submittedName>
        <fullName evidence="1">Uncharacterized protein</fullName>
    </submittedName>
</protein>
<proteinExistence type="predicted"/>
<dbReference type="EMBL" id="JAWDJW010003544">
    <property type="protein sequence ID" value="KAK3076799.1"/>
    <property type="molecule type" value="Genomic_DNA"/>
</dbReference>
<reference evidence="1" key="1">
    <citation type="submission" date="2024-09" db="EMBL/GenBank/DDBJ databases">
        <title>Black Yeasts Isolated from many extreme environments.</title>
        <authorList>
            <person name="Coleine C."/>
            <person name="Stajich J.E."/>
            <person name="Selbmann L."/>
        </authorList>
    </citation>
    <scope>NUCLEOTIDE SEQUENCE</scope>
    <source>
        <strain evidence="1">CCFEE 5737</strain>
    </source>
</reference>
<evidence type="ECO:0000313" key="2">
    <source>
        <dbReference type="Proteomes" id="UP001186974"/>
    </source>
</evidence>
<sequence length="101" mass="11199">LSASETQYLRAHTALLAKHYHASFLSTVPPSLQNMDDTAGAVSMIDKPDVDKAVFARCLKDVGALPVEGTDTVMEIRRGDVWVSRWSVVRERVRLGDMELV</sequence>
<gene>
    <name evidence="1" type="ORF">LTS18_012027</name>
</gene>
<dbReference type="Proteomes" id="UP001186974">
    <property type="component" value="Unassembled WGS sequence"/>
</dbReference>
<comment type="caution">
    <text evidence="1">The sequence shown here is derived from an EMBL/GenBank/DDBJ whole genome shotgun (WGS) entry which is preliminary data.</text>
</comment>
<accession>A0ACC3DJT0</accession>
<keyword evidence="2" id="KW-1185">Reference proteome</keyword>